<reference evidence="1 2" key="1">
    <citation type="journal article" date="2018" name="Int. J. Syst. Evol. Microbiol.">
        <title>Veillonella infantium sp. nov., an anaerobic, Gram-stain-negative coccus isolated from tongue biofilm of a Thai child.</title>
        <authorList>
            <person name="Mashima I."/>
            <person name="Liao Y.C."/>
            <person name="Miyakawa H."/>
            <person name="Theodorea C.F."/>
            <person name="Thawboon B."/>
            <person name="Thaweboon S."/>
            <person name="Scannapieco F.A."/>
            <person name="Nakazawa F."/>
        </authorList>
    </citation>
    <scope>NUCLEOTIDE SEQUENCE [LARGE SCALE GENOMIC DNA]</scope>
    <source>
        <strain evidence="1 2">T11011-4</strain>
    </source>
</reference>
<dbReference type="RefSeq" id="WP_105094276.1">
    <property type="nucleotide sequence ID" value="NZ_PPDD01000009.1"/>
</dbReference>
<dbReference type="EMBL" id="PPDD01000009">
    <property type="protein sequence ID" value="PQL57728.1"/>
    <property type="molecule type" value="Genomic_DNA"/>
</dbReference>
<organism evidence="1 2">
    <name type="scientific">Veillonella infantium</name>
    <dbReference type="NCBI Taxonomy" id="1911679"/>
    <lineage>
        <taxon>Bacteria</taxon>
        <taxon>Bacillati</taxon>
        <taxon>Bacillota</taxon>
        <taxon>Negativicutes</taxon>
        <taxon>Veillonellales</taxon>
        <taxon>Veillonellaceae</taxon>
        <taxon>Veillonella</taxon>
    </lineage>
</organism>
<name>A0ABX5C313_9FIRM</name>
<protein>
    <submittedName>
        <fullName evidence="1">Uncharacterized protein</fullName>
    </submittedName>
</protein>
<sequence>MNNSNKNNKMNKNCGQDKSSIELWKTQQVKVLSNDSIAVDYFCVSKSVLNNIVIEKIKNEIYEYMCDLRAILDEPYLIFKDCGIAYFGNEKRIVPLESNSDKILFIDSNRKNFSRYTEYRIGVADKGTDKFIIELKNLSMNILL</sequence>
<accession>A0ABX5C313</accession>
<evidence type="ECO:0000313" key="1">
    <source>
        <dbReference type="EMBL" id="PQL57728.1"/>
    </source>
</evidence>
<evidence type="ECO:0000313" key="2">
    <source>
        <dbReference type="Proteomes" id="UP000238899"/>
    </source>
</evidence>
<proteinExistence type="predicted"/>
<keyword evidence="2" id="KW-1185">Reference proteome</keyword>
<gene>
    <name evidence="1" type="ORF">VCHSUH03_05200</name>
</gene>
<dbReference type="Proteomes" id="UP000238899">
    <property type="component" value="Unassembled WGS sequence"/>
</dbReference>
<comment type="caution">
    <text evidence="1">The sequence shown here is derived from an EMBL/GenBank/DDBJ whole genome shotgun (WGS) entry which is preliminary data.</text>
</comment>